<proteinExistence type="predicted"/>
<protein>
    <submittedName>
        <fullName evidence="1">Uncharacterized protein</fullName>
    </submittedName>
</protein>
<dbReference type="AlphaFoldDB" id="W1PTI6"/>
<dbReference type="EMBL" id="KI392812">
    <property type="protein sequence ID" value="ERN10600.1"/>
    <property type="molecule type" value="Genomic_DNA"/>
</dbReference>
<sequence length="88" mass="9801">MKVGLDGFNTMHGHSKSHCVGYGHKVTRQYQDKVIPYLEDLCIIIVDNVVDGGGAQSHADVENNHCDRDVEVQETWMWEEMIGVVGTG</sequence>
<evidence type="ECO:0000313" key="2">
    <source>
        <dbReference type="Proteomes" id="UP000017836"/>
    </source>
</evidence>
<reference evidence="2" key="1">
    <citation type="journal article" date="2013" name="Science">
        <title>The Amborella genome and the evolution of flowering plants.</title>
        <authorList>
            <consortium name="Amborella Genome Project"/>
        </authorList>
    </citation>
    <scope>NUCLEOTIDE SEQUENCE [LARGE SCALE GENOMIC DNA]</scope>
</reference>
<gene>
    <name evidence="1" type="ORF">AMTR_s00028p00139390</name>
</gene>
<dbReference type="Gramene" id="ERN10600">
    <property type="protein sequence ID" value="ERN10600"/>
    <property type="gene ID" value="AMTR_s00028p00139390"/>
</dbReference>
<organism evidence="1 2">
    <name type="scientific">Amborella trichopoda</name>
    <dbReference type="NCBI Taxonomy" id="13333"/>
    <lineage>
        <taxon>Eukaryota</taxon>
        <taxon>Viridiplantae</taxon>
        <taxon>Streptophyta</taxon>
        <taxon>Embryophyta</taxon>
        <taxon>Tracheophyta</taxon>
        <taxon>Spermatophyta</taxon>
        <taxon>Magnoliopsida</taxon>
        <taxon>Amborellales</taxon>
        <taxon>Amborellaceae</taxon>
        <taxon>Amborella</taxon>
    </lineage>
</organism>
<name>W1PTI6_AMBTC</name>
<accession>W1PTI6</accession>
<dbReference type="Proteomes" id="UP000017836">
    <property type="component" value="Unassembled WGS sequence"/>
</dbReference>
<evidence type="ECO:0000313" key="1">
    <source>
        <dbReference type="EMBL" id="ERN10600.1"/>
    </source>
</evidence>
<keyword evidence="2" id="KW-1185">Reference proteome</keyword>
<dbReference type="HOGENOM" id="CLU_2472078_0_0_1"/>